<keyword evidence="4" id="KW-1185">Reference proteome</keyword>
<dbReference type="PANTHER" id="PTHR48081">
    <property type="entry name" value="AB HYDROLASE SUPERFAMILY PROTEIN C4A8.06C"/>
    <property type="match status" value="1"/>
</dbReference>
<proteinExistence type="predicted"/>
<evidence type="ECO:0000313" key="3">
    <source>
        <dbReference type="EMBL" id="MEW9921230.1"/>
    </source>
</evidence>
<dbReference type="Pfam" id="PF07859">
    <property type="entry name" value="Abhydrolase_3"/>
    <property type="match status" value="1"/>
</dbReference>
<dbReference type="EMBL" id="JBFNXX010000013">
    <property type="protein sequence ID" value="MEW9921230.1"/>
    <property type="molecule type" value="Genomic_DNA"/>
</dbReference>
<feature type="domain" description="Alpha/beta hydrolase fold-3" evidence="2">
    <location>
        <begin position="77"/>
        <end position="277"/>
    </location>
</feature>
<dbReference type="SUPFAM" id="SSF53474">
    <property type="entry name" value="alpha/beta-Hydrolases"/>
    <property type="match status" value="1"/>
</dbReference>
<dbReference type="InterPro" id="IPR029058">
    <property type="entry name" value="AB_hydrolase_fold"/>
</dbReference>
<dbReference type="PANTHER" id="PTHR48081:SF8">
    <property type="entry name" value="ALPHA_BETA HYDROLASE FOLD-3 DOMAIN-CONTAINING PROTEIN-RELATED"/>
    <property type="match status" value="1"/>
</dbReference>
<sequence length="306" mass="33636">MSLRARLLNGWLRRVEKPFLARCEDPKLLRNRFETTARLLFHPPRGTQMQWHVLEHGQRRIEVLDVVPRELESDGVILYLHGGGFVFGSPRVYAAMAAQIGKRLKARAVLPKYRLAPEAPFPAAFEDVRLAWDGLIGSGVQPGQIVIGGDSAGGALALGLLGQLVAEKMPLPAGVFCFSPLTDMTYSGESFAKNAEAEVLLAAERASHMAELYLAGHSHTDPRVSPLFADFQVAPPVWISVGDTEILYDDARRMAARLKEQGVAATLHEGRDLPHVWPMFHNTLPEARETLDALAACLRQRLAAPA</sequence>
<evidence type="ECO:0000259" key="2">
    <source>
        <dbReference type="Pfam" id="PF07859"/>
    </source>
</evidence>
<accession>A0ABV3RQF4</accession>
<reference evidence="3 4" key="1">
    <citation type="submission" date="2024-07" db="EMBL/GenBank/DDBJ databases">
        <title>Marimonas sp.nov., isolated from tidal-flat sediment.</title>
        <authorList>
            <person name="Jayan J.N."/>
            <person name="Lee S.S."/>
        </authorList>
    </citation>
    <scope>NUCLEOTIDE SEQUENCE [LARGE SCALE GENOMIC DNA]</scope>
    <source>
        <strain evidence="3 4">MJW-29</strain>
    </source>
</reference>
<name>A0ABV3RQF4_9RHOB</name>
<dbReference type="Proteomes" id="UP001556098">
    <property type="component" value="Unassembled WGS sequence"/>
</dbReference>
<dbReference type="InterPro" id="IPR013094">
    <property type="entry name" value="AB_hydrolase_3"/>
</dbReference>
<evidence type="ECO:0000313" key="4">
    <source>
        <dbReference type="Proteomes" id="UP001556098"/>
    </source>
</evidence>
<organism evidence="3 4">
    <name type="scientific">Sulfitobacter sediminis</name>
    <dbReference type="NCBI Taxonomy" id="3234186"/>
    <lineage>
        <taxon>Bacteria</taxon>
        <taxon>Pseudomonadati</taxon>
        <taxon>Pseudomonadota</taxon>
        <taxon>Alphaproteobacteria</taxon>
        <taxon>Rhodobacterales</taxon>
        <taxon>Roseobacteraceae</taxon>
        <taxon>Sulfitobacter</taxon>
    </lineage>
</organism>
<dbReference type="InterPro" id="IPR050300">
    <property type="entry name" value="GDXG_lipolytic_enzyme"/>
</dbReference>
<dbReference type="RefSeq" id="WP_367878931.1">
    <property type="nucleotide sequence ID" value="NZ_JBFNXX010000013.1"/>
</dbReference>
<protein>
    <submittedName>
        <fullName evidence="3">Alpha/beta hydrolase</fullName>
    </submittedName>
</protein>
<dbReference type="GO" id="GO:0016787">
    <property type="term" value="F:hydrolase activity"/>
    <property type="evidence" value="ECO:0007669"/>
    <property type="project" value="UniProtKB-KW"/>
</dbReference>
<comment type="caution">
    <text evidence="3">The sequence shown here is derived from an EMBL/GenBank/DDBJ whole genome shotgun (WGS) entry which is preliminary data.</text>
</comment>
<keyword evidence="1 3" id="KW-0378">Hydrolase</keyword>
<gene>
    <name evidence="3" type="ORF">AB2B41_16585</name>
</gene>
<evidence type="ECO:0000256" key="1">
    <source>
        <dbReference type="ARBA" id="ARBA00022801"/>
    </source>
</evidence>
<dbReference type="Gene3D" id="3.40.50.1820">
    <property type="entry name" value="alpha/beta hydrolase"/>
    <property type="match status" value="1"/>
</dbReference>